<dbReference type="Proteomes" id="UP000003465">
    <property type="component" value="Unassembled WGS sequence"/>
</dbReference>
<feature type="non-terminal residue" evidence="1">
    <location>
        <position position="1"/>
    </location>
</feature>
<dbReference type="EMBL" id="AEAG01001970">
    <property type="protein sequence ID" value="EGH26156.1"/>
    <property type="molecule type" value="Genomic_DNA"/>
</dbReference>
<protein>
    <submittedName>
        <fullName evidence="1">Iron ABC transporter ATP-binding protein</fullName>
    </submittedName>
</protein>
<dbReference type="GO" id="GO:0005524">
    <property type="term" value="F:ATP binding"/>
    <property type="evidence" value="ECO:0007669"/>
    <property type="project" value="UniProtKB-KW"/>
</dbReference>
<dbReference type="AlphaFoldDB" id="A0A656GJ98"/>
<reference evidence="1 2" key="1">
    <citation type="journal article" date="2011" name="PLoS Pathog.">
        <title>Dynamic evolution of pathogenicity revealed by sequencing and comparative genomics of 19 Pseudomonas syringae isolates.</title>
        <authorList>
            <person name="Baltrus D.A."/>
            <person name="Nishimura M.T."/>
            <person name="Romanchuk A."/>
            <person name="Chang J.H."/>
            <person name="Mukhtar M.S."/>
            <person name="Cherkis K."/>
            <person name="Roach J."/>
            <person name="Grant S.R."/>
            <person name="Jones C.D."/>
            <person name="Dangl J.L."/>
        </authorList>
    </citation>
    <scope>NUCLEOTIDE SEQUENCE [LARGE SCALE GENOMIC DNA]</scope>
    <source>
        <strain evidence="1 2">301020</strain>
    </source>
</reference>
<organism evidence="1 2">
    <name type="scientific">Pseudomonas amygdali pv. mori str. 301020</name>
    <dbReference type="NCBI Taxonomy" id="629261"/>
    <lineage>
        <taxon>Bacteria</taxon>
        <taxon>Pseudomonadati</taxon>
        <taxon>Pseudomonadota</taxon>
        <taxon>Gammaproteobacteria</taxon>
        <taxon>Pseudomonadales</taxon>
        <taxon>Pseudomonadaceae</taxon>
        <taxon>Pseudomonas</taxon>
        <taxon>Pseudomonas amygdali</taxon>
    </lineage>
</organism>
<evidence type="ECO:0000313" key="2">
    <source>
        <dbReference type="Proteomes" id="UP000003465"/>
    </source>
</evidence>
<sequence>NQALDCDRVAVMEKGRLVALGAPVEVLTPERLLSTFGVVAHWLTDPFDGAKILRLRSH</sequence>
<comment type="caution">
    <text evidence="1">The sequence shown here is derived from an EMBL/GenBank/DDBJ whole genome shotgun (WGS) entry which is preliminary data.</text>
</comment>
<name>A0A656GJ98_PSEA0</name>
<accession>A0A656GJ98</accession>
<proteinExistence type="predicted"/>
<gene>
    <name evidence="1" type="ORF">PSYMO_33892</name>
</gene>
<keyword evidence="1" id="KW-0547">Nucleotide-binding</keyword>
<keyword evidence="1" id="KW-0067">ATP-binding</keyword>
<evidence type="ECO:0000313" key="1">
    <source>
        <dbReference type="EMBL" id="EGH26156.1"/>
    </source>
</evidence>